<dbReference type="OrthoDB" id="9805906at2"/>
<dbReference type="AlphaFoldDB" id="A0A517Z065"/>
<reference evidence="1 2" key="1">
    <citation type="submission" date="2019-02" db="EMBL/GenBank/DDBJ databases">
        <title>Deep-cultivation of Planctomycetes and their phenomic and genomic characterization uncovers novel biology.</title>
        <authorList>
            <person name="Wiegand S."/>
            <person name="Jogler M."/>
            <person name="Boedeker C."/>
            <person name="Pinto D."/>
            <person name="Vollmers J."/>
            <person name="Rivas-Marin E."/>
            <person name="Kohn T."/>
            <person name="Peeters S.H."/>
            <person name="Heuer A."/>
            <person name="Rast P."/>
            <person name="Oberbeckmann S."/>
            <person name="Bunk B."/>
            <person name="Jeske O."/>
            <person name="Meyerdierks A."/>
            <person name="Storesund J.E."/>
            <person name="Kallscheuer N."/>
            <person name="Luecker S."/>
            <person name="Lage O.M."/>
            <person name="Pohl T."/>
            <person name="Merkel B.J."/>
            <person name="Hornburger P."/>
            <person name="Mueller R.-W."/>
            <person name="Bruemmer F."/>
            <person name="Labrenz M."/>
            <person name="Spormann A.M."/>
            <person name="Op den Camp H."/>
            <person name="Overmann J."/>
            <person name="Amann R."/>
            <person name="Jetten M.S.M."/>
            <person name="Mascher T."/>
            <person name="Medema M.H."/>
            <person name="Devos D.P."/>
            <person name="Kaster A.-K."/>
            <person name="Ovreas L."/>
            <person name="Rohde M."/>
            <person name="Galperin M.Y."/>
            <person name="Jogler C."/>
        </authorList>
    </citation>
    <scope>NUCLEOTIDE SEQUENCE [LARGE SCALE GENOMIC DNA]</scope>
    <source>
        <strain evidence="1 2">Mal4</strain>
    </source>
</reference>
<proteinExistence type="predicted"/>
<name>A0A517Z065_9PLAN</name>
<organism evidence="1 2">
    <name type="scientific">Maioricimonas rarisocia</name>
    <dbReference type="NCBI Taxonomy" id="2528026"/>
    <lineage>
        <taxon>Bacteria</taxon>
        <taxon>Pseudomonadati</taxon>
        <taxon>Planctomycetota</taxon>
        <taxon>Planctomycetia</taxon>
        <taxon>Planctomycetales</taxon>
        <taxon>Planctomycetaceae</taxon>
        <taxon>Maioricimonas</taxon>
    </lineage>
</organism>
<dbReference type="KEGG" id="mri:Mal4_01480"/>
<evidence type="ECO:0000313" key="2">
    <source>
        <dbReference type="Proteomes" id="UP000320496"/>
    </source>
</evidence>
<dbReference type="Gene3D" id="3.90.70.10">
    <property type="entry name" value="Cysteine proteinases"/>
    <property type="match status" value="1"/>
</dbReference>
<evidence type="ECO:0008006" key="3">
    <source>
        <dbReference type="Google" id="ProtNLM"/>
    </source>
</evidence>
<accession>A0A517Z065</accession>
<sequence length="247" mass="27379">MEHRVSLEIAPQPDATTCGPTCLHAVYRYFGDELPLATVVDETHALTDGGTLGVFLGCHALRRGYRATIYTYDLQLFDPTWFATEDIPLADRLQAQMQVKEGRKLRTASRAFLEFLELGGAVYMEDMTGALLRRYLKRKTPILTGLSATYLYGEPRECGQSGKADDIRGVPQGHFVILCGYAPESRSVLVADPLHPNPLGLQQQQYTIDLDRVMCAIMLGTVTYDANLLVIEPAPRGSKPRHGQDAH</sequence>
<keyword evidence="2" id="KW-1185">Reference proteome</keyword>
<protein>
    <recommendedName>
        <fullName evidence="3">Peptidase C39-like domain-containing protein</fullName>
    </recommendedName>
</protein>
<gene>
    <name evidence="1" type="ORF">Mal4_01480</name>
</gene>
<evidence type="ECO:0000313" key="1">
    <source>
        <dbReference type="EMBL" id="QDU35866.1"/>
    </source>
</evidence>
<dbReference type="EMBL" id="CP036275">
    <property type="protein sequence ID" value="QDU35866.1"/>
    <property type="molecule type" value="Genomic_DNA"/>
</dbReference>
<dbReference type="RefSeq" id="WP_145366561.1">
    <property type="nucleotide sequence ID" value="NZ_CP036275.1"/>
</dbReference>
<dbReference type="Proteomes" id="UP000320496">
    <property type="component" value="Chromosome"/>
</dbReference>